<dbReference type="InterPro" id="IPR006260">
    <property type="entry name" value="TonB/TolA_C"/>
</dbReference>
<sequence length="415" mass="48680">MIQYILECISFQLVFLIVYDFFLKRETFFQWNRLYLLGTHVLSLFLPWVKIEAFKTEVPFESYSYPDFLWHIQMAPIEPSTKDTSWIELTSQEGVFLFGVLIALVLFAYKMYKIYLLRKNGEIQYFEEFTQIIISNSHLAFSFFKSIFLGDQVVKEGHDKIIQHELVHIKQRHTIDLMIFELLRIGCWFNPLVYIYQNRISELHEFIADAQVAKTNKKEQYQLMLSQVFQTQHISFINQFFKSSLIKKRIVMLQKSKSKKIFRLKYLVLLPLVMGILFYTSCKIDSSSETSSNKKLSLEERLVPFAVVDEVPVFPGCEDATDKRACFQQKMQEHISKNFHYPEGAQKLGYQGRVNVLFTINSSGKIENIKKRGPHKLLEEEVHRIISSLPQMQPGKQKGEVVDVPYSIPVSFVLD</sequence>
<comment type="caution">
    <text evidence="13">The sequence shown here is derived from an EMBL/GenBank/DDBJ whole genome shotgun (WGS) entry which is preliminary data.</text>
</comment>
<keyword evidence="3" id="KW-0813">Transport</keyword>
<dbReference type="AlphaFoldDB" id="A0A316DYJ2"/>
<keyword evidence="9 10" id="KW-0472">Membrane</keyword>
<organism evidence="13 14">
    <name type="scientific">Maribacter polysiphoniae</name>
    <dbReference type="NCBI Taxonomy" id="429344"/>
    <lineage>
        <taxon>Bacteria</taxon>
        <taxon>Pseudomonadati</taxon>
        <taxon>Bacteroidota</taxon>
        <taxon>Flavobacteriia</taxon>
        <taxon>Flavobacteriales</taxon>
        <taxon>Flavobacteriaceae</taxon>
        <taxon>Maribacter</taxon>
    </lineage>
</organism>
<dbReference type="RefSeq" id="WP_109651076.1">
    <property type="nucleotide sequence ID" value="NZ_JACWLN010000001.1"/>
</dbReference>
<dbReference type="SUPFAM" id="SSF74653">
    <property type="entry name" value="TolA/TonB C-terminal domain"/>
    <property type="match status" value="1"/>
</dbReference>
<dbReference type="GO" id="GO:0098797">
    <property type="term" value="C:plasma membrane protein complex"/>
    <property type="evidence" value="ECO:0007669"/>
    <property type="project" value="TreeGrafter"/>
</dbReference>
<keyword evidence="6 10" id="KW-0812">Transmembrane</keyword>
<evidence type="ECO:0000256" key="6">
    <source>
        <dbReference type="ARBA" id="ARBA00022692"/>
    </source>
</evidence>
<reference evidence="13 14" key="1">
    <citation type="submission" date="2018-05" db="EMBL/GenBank/DDBJ databases">
        <title>Genomic Encyclopedia of Archaeal and Bacterial Type Strains, Phase II (KMG-II): from individual species to whole genera.</title>
        <authorList>
            <person name="Goeker M."/>
        </authorList>
    </citation>
    <scope>NUCLEOTIDE SEQUENCE [LARGE SCALE GENOMIC DNA]</scope>
    <source>
        <strain evidence="13 14">DSM 23514</strain>
    </source>
</reference>
<keyword evidence="8 10" id="KW-1133">Transmembrane helix</keyword>
<keyword evidence="5" id="KW-0997">Cell inner membrane</keyword>
<feature type="transmembrane region" description="Helical" evidence="10">
    <location>
        <begin position="6"/>
        <end position="22"/>
    </location>
</feature>
<comment type="subcellular location">
    <subcellularLocation>
        <location evidence="1">Cell inner membrane</location>
        <topology evidence="1">Single-pass membrane protein</topology>
        <orientation evidence="1">Periplasmic side</orientation>
    </subcellularLocation>
</comment>
<evidence type="ECO:0000313" key="12">
    <source>
        <dbReference type="EMBL" id="MBD1259678.1"/>
    </source>
</evidence>
<dbReference type="Proteomes" id="UP000651837">
    <property type="component" value="Unassembled WGS sequence"/>
</dbReference>
<dbReference type="OrthoDB" id="1522859at2"/>
<dbReference type="InterPro" id="IPR037682">
    <property type="entry name" value="TonB_C"/>
</dbReference>
<feature type="transmembrane region" description="Helical" evidence="10">
    <location>
        <begin position="264"/>
        <end position="281"/>
    </location>
</feature>
<gene>
    <name evidence="12" type="ORF">HZY62_03700</name>
    <name evidence="13" type="ORF">LX92_02510</name>
</gene>
<evidence type="ECO:0000256" key="1">
    <source>
        <dbReference type="ARBA" id="ARBA00004383"/>
    </source>
</evidence>
<dbReference type="EMBL" id="QGGQ01000005">
    <property type="protein sequence ID" value="PWK23181.1"/>
    <property type="molecule type" value="Genomic_DNA"/>
</dbReference>
<evidence type="ECO:0000259" key="11">
    <source>
        <dbReference type="PROSITE" id="PS52015"/>
    </source>
</evidence>
<name>A0A316DYJ2_9FLAO</name>
<dbReference type="Pfam" id="PF03544">
    <property type="entry name" value="TonB_C"/>
    <property type="match status" value="1"/>
</dbReference>
<evidence type="ECO:0000256" key="5">
    <source>
        <dbReference type="ARBA" id="ARBA00022519"/>
    </source>
</evidence>
<dbReference type="PROSITE" id="PS52015">
    <property type="entry name" value="TONB_CTD"/>
    <property type="match status" value="1"/>
</dbReference>
<accession>A0A316DYJ2</accession>
<keyword evidence="15" id="KW-1185">Reference proteome</keyword>
<dbReference type="Proteomes" id="UP000245667">
    <property type="component" value="Unassembled WGS sequence"/>
</dbReference>
<dbReference type="Gene3D" id="3.30.1150.10">
    <property type="match status" value="1"/>
</dbReference>
<dbReference type="InterPro" id="IPR008756">
    <property type="entry name" value="Peptidase_M56"/>
</dbReference>
<dbReference type="GO" id="GO:0031992">
    <property type="term" value="F:energy transducer activity"/>
    <property type="evidence" value="ECO:0007669"/>
    <property type="project" value="TreeGrafter"/>
</dbReference>
<evidence type="ECO:0000256" key="7">
    <source>
        <dbReference type="ARBA" id="ARBA00022927"/>
    </source>
</evidence>
<evidence type="ECO:0000313" key="14">
    <source>
        <dbReference type="Proteomes" id="UP000245667"/>
    </source>
</evidence>
<dbReference type="InterPro" id="IPR051045">
    <property type="entry name" value="TonB-dependent_transducer"/>
</dbReference>
<evidence type="ECO:0000256" key="2">
    <source>
        <dbReference type="ARBA" id="ARBA00006555"/>
    </source>
</evidence>
<proteinExistence type="inferred from homology"/>
<protein>
    <submittedName>
        <fullName evidence="12">M56 family metallopeptidase</fullName>
    </submittedName>
    <submittedName>
        <fullName evidence="13">TonB family protein</fullName>
    </submittedName>
</protein>
<evidence type="ECO:0000313" key="13">
    <source>
        <dbReference type="EMBL" id="PWK23181.1"/>
    </source>
</evidence>
<dbReference type="CDD" id="cd07341">
    <property type="entry name" value="M56_BlaR1_MecR1_like"/>
    <property type="match status" value="1"/>
</dbReference>
<feature type="domain" description="TonB C-terminal" evidence="11">
    <location>
        <begin position="326"/>
        <end position="415"/>
    </location>
</feature>
<evidence type="ECO:0000256" key="4">
    <source>
        <dbReference type="ARBA" id="ARBA00022475"/>
    </source>
</evidence>
<dbReference type="Pfam" id="PF05569">
    <property type="entry name" value="Peptidase_M56"/>
    <property type="match status" value="1"/>
</dbReference>
<evidence type="ECO:0000256" key="3">
    <source>
        <dbReference type="ARBA" id="ARBA00022448"/>
    </source>
</evidence>
<evidence type="ECO:0000256" key="8">
    <source>
        <dbReference type="ARBA" id="ARBA00022989"/>
    </source>
</evidence>
<feature type="transmembrane region" description="Helical" evidence="10">
    <location>
        <begin position="94"/>
        <end position="112"/>
    </location>
</feature>
<dbReference type="GO" id="GO:0015031">
    <property type="term" value="P:protein transport"/>
    <property type="evidence" value="ECO:0007669"/>
    <property type="project" value="UniProtKB-KW"/>
</dbReference>
<dbReference type="GO" id="GO:0055085">
    <property type="term" value="P:transmembrane transport"/>
    <property type="evidence" value="ECO:0007669"/>
    <property type="project" value="InterPro"/>
</dbReference>
<evidence type="ECO:0000256" key="10">
    <source>
        <dbReference type="SAM" id="Phobius"/>
    </source>
</evidence>
<dbReference type="NCBIfam" id="TIGR01352">
    <property type="entry name" value="tonB_Cterm"/>
    <property type="match status" value="1"/>
</dbReference>
<dbReference type="PANTHER" id="PTHR33446:SF2">
    <property type="entry name" value="PROTEIN TONB"/>
    <property type="match status" value="1"/>
</dbReference>
<evidence type="ECO:0000256" key="9">
    <source>
        <dbReference type="ARBA" id="ARBA00023136"/>
    </source>
</evidence>
<keyword evidence="7" id="KW-0653">Protein transport</keyword>
<comment type="similarity">
    <text evidence="2">Belongs to the TonB family.</text>
</comment>
<dbReference type="EMBL" id="JACWLN010000001">
    <property type="protein sequence ID" value="MBD1259678.1"/>
    <property type="molecule type" value="Genomic_DNA"/>
</dbReference>
<reference evidence="12 15" key="2">
    <citation type="submission" date="2020-07" db="EMBL/GenBank/DDBJ databases">
        <title>The draft genome sequence of Maribacter polysiphoniae KCTC 22021.</title>
        <authorList>
            <person name="Mu L."/>
        </authorList>
    </citation>
    <scope>NUCLEOTIDE SEQUENCE [LARGE SCALE GENOMIC DNA]</scope>
    <source>
        <strain evidence="12 15">KCTC 22021</strain>
    </source>
</reference>
<dbReference type="PANTHER" id="PTHR33446">
    <property type="entry name" value="PROTEIN TONB-RELATED"/>
    <property type="match status" value="1"/>
</dbReference>
<evidence type="ECO:0000313" key="15">
    <source>
        <dbReference type="Proteomes" id="UP000651837"/>
    </source>
</evidence>
<keyword evidence="4" id="KW-1003">Cell membrane</keyword>